<dbReference type="GO" id="GO:0000166">
    <property type="term" value="F:nucleotide binding"/>
    <property type="evidence" value="ECO:0007669"/>
    <property type="project" value="InterPro"/>
</dbReference>
<name>A0A0F7DBS6_9EURY</name>
<evidence type="ECO:0000313" key="3">
    <source>
        <dbReference type="EMBL" id="AKG91606.1"/>
    </source>
</evidence>
<dbReference type="EMBL" id="CP011267">
    <property type="protein sequence ID" value="AKG91606.1"/>
    <property type="molecule type" value="Genomic_DNA"/>
</dbReference>
<gene>
    <name evidence="1" type="primary">rpo4</name>
    <name evidence="1" type="synonym">rpoF</name>
    <name evidence="3" type="ORF">GAH_01075</name>
</gene>
<evidence type="ECO:0000313" key="4">
    <source>
        <dbReference type="Proteomes" id="UP000034723"/>
    </source>
</evidence>
<dbReference type="PIRSF" id="PIRSF005053">
    <property type="entry name" value="RNA_pol_F_arch"/>
    <property type="match status" value="1"/>
</dbReference>
<dbReference type="GO" id="GO:0005737">
    <property type="term" value="C:cytoplasm"/>
    <property type="evidence" value="ECO:0007669"/>
    <property type="project" value="UniProtKB-SubCell"/>
</dbReference>
<dbReference type="Pfam" id="PF03874">
    <property type="entry name" value="RNA_pol_Rpb4"/>
    <property type="match status" value="1"/>
</dbReference>
<dbReference type="RefSeq" id="WP_048095147.1">
    <property type="nucleotide sequence ID" value="NZ_CP011267.1"/>
</dbReference>
<dbReference type="OrthoDB" id="25158at2157"/>
<reference evidence="3 4" key="1">
    <citation type="submission" date="2015-04" db="EMBL/GenBank/DDBJ databases">
        <title>The complete genome sequence of the hyperthermophilic, obligate iron-reducing archaeon Geoglobus ahangari strain 234T.</title>
        <authorList>
            <person name="Manzella M.P."/>
            <person name="Holmes D.E."/>
            <person name="Rocheleau J.M."/>
            <person name="Chung A."/>
            <person name="Reguera G."/>
            <person name="Kashefi K."/>
        </authorList>
    </citation>
    <scope>NUCLEOTIDE SEQUENCE [LARGE SCALE GENOMIC DNA]</scope>
    <source>
        <strain evidence="3 4">234</strain>
    </source>
</reference>
<keyword evidence="1 3" id="KW-0808">Transferase</keyword>
<dbReference type="Gene3D" id="1.10.150.80">
    <property type="entry name" value="HRDC domain"/>
    <property type="match status" value="1"/>
</dbReference>
<feature type="coiled-coil region" evidence="2">
    <location>
        <begin position="14"/>
        <end position="66"/>
    </location>
</feature>
<dbReference type="HAMAP" id="MF_00864">
    <property type="entry name" value="RNApol_arch_Rpo4"/>
    <property type="match status" value="1"/>
</dbReference>
<dbReference type="FunCoup" id="A0A0F7DBS6">
    <property type="interactions" value="6"/>
</dbReference>
<accession>A0A0F7DBS6</accession>
<dbReference type="SUPFAM" id="SSF47819">
    <property type="entry name" value="HRDC-like"/>
    <property type="match status" value="1"/>
</dbReference>
<comment type="subcellular location">
    <subcellularLocation>
        <location evidence="1">Cytoplasm</location>
    </subcellularLocation>
</comment>
<comment type="catalytic activity">
    <reaction evidence="1">
        <text>RNA(n) + a ribonucleoside 5'-triphosphate = RNA(n+1) + diphosphate</text>
        <dbReference type="Rhea" id="RHEA:21248"/>
        <dbReference type="Rhea" id="RHEA-COMP:14527"/>
        <dbReference type="Rhea" id="RHEA-COMP:17342"/>
        <dbReference type="ChEBI" id="CHEBI:33019"/>
        <dbReference type="ChEBI" id="CHEBI:61557"/>
        <dbReference type="ChEBI" id="CHEBI:140395"/>
        <dbReference type="EC" id="2.7.7.6"/>
    </reaction>
</comment>
<dbReference type="PANTHER" id="PTHR39646">
    <property type="entry name" value="RNA POLYMERASE RPB4"/>
    <property type="match status" value="1"/>
</dbReference>
<dbReference type="GeneID" id="24803650"/>
<proteinExistence type="inferred from homology"/>
<keyword evidence="2" id="KW-0175">Coiled coil</keyword>
<dbReference type="EC" id="2.7.7.6" evidence="1"/>
<keyword evidence="1 3" id="KW-0240">DNA-directed RNA polymerase</keyword>
<keyword evidence="1" id="KW-0804">Transcription</keyword>
<dbReference type="STRING" id="113653.GAH_01075"/>
<dbReference type="GO" id="GO:0000428">
    <property type="term" value="C:DNA-directed RNA polymerase complex"/>
    <property type="evidence" value="ECO:0007669"/>
    <property type="project" value="UniProtKB-KW"/>
</dbReference>
<evidence type="ECO:0000256" key="1">
    <source>
        <dbReference type="HAMAP-Rule" id="MF_00864"/>
    </source>
</evidence>
<organism evidence="3 4">
    <name type="scientific">Geoglobus ahangari</name>
    <dbReference type="NCBI Taxonomy" id="113653"/>
    <lineage>
        <taxon>Archaea</taxon>
        <taxon>Methanobacteriati</taxon>
        <taxon>Methanobacteriota</taxon>
        <taxon>Archaeoglobi</taxon>
        <taxon>Archaeoglobales</taxon>
        <taxon>Archaeoglobaceae</taxon>
        <taxon>Geoglobus</taxon>
    </lineage>
</organism>
<protein>
    <recommendedName>
        <fullName evidence="1">DNA-directed RNA polymerase subunit Rpo4</fullName>
        <ecNumber evidence="1">2.7.7.6</ecNumber>
    </recommendedName>
    <alternativeName>
        <fullName evidence="1">DNA-directed RNA polymerase subunit F</fullName>
    </alternativeName>
</protein>
<dbReference type="InterPro" id="IPR005574">
    <property type="entry name" value="Rpb4/RPC9"/>
</dbReference>
<dbReference type="HOGENOM" id="CLU_165892_0_0_2"/>
<comment type="function">
    <text evidence="1">DNA-dependent RNA polymerase (RNAP) catalyzes the transcription of DNA into RNA using the four ribonucleoside triphosphates as substrates. This subunit is less well bound than the others.</text>
</comment>
<dbReference type="Gene3D" id="6.10.140.10">
    <property type="match status" value="1"/>
</dbReference>
<dbReference type="InParanoid" id="A0A0F7DBS6"/>
<sequence length="116" mass="13487">MTFKEVIEFQYITVAEAKEVLEKLVEKRKEIGELSFEARKTMNYLSAVAKLDAEKARELVDELEKLPHVTREIAIKIADILPDIPDEVRVVYAKERVTLTPEQIQEILDIVKKYKN</sequence>
<comment type="subunit">
    <text evidence="1">Part of the RNA polymerase complex. Forms a stalk with Rpo7 that extends from the main structure.</text>
</comment>
<dbReference type="PANTHER" id="PTHR39646:SF1">
    <property type="entry name" value="DNA-DIRECTED RNA POLYMERASE SUBUNIT RPO4"/>
    <property type="match status" value="1"/>
</dbReference>
<dbReference type="GO" id="GO:0006352">
    <property type="term" value="P:DNA-templated transcription initiation"/>
    <property type="evidence" value="ECO:0007669"/>
    <property type="project" value="InterPro"/>
</dbReference>
<dbReference type="GO" id="GO:0003899">
    <property type="term" value="F:DNA-directed RNA polymerase activity"/>
    <property type="evidence" value="ECO:0007669"/>
    <property type="project" value="UniProtKB-UniRule"/>
</dbReference>
<keyword evidence="1 3" id="KW-0548">Nucleotidyltransferase</keyword>
<keyword evidence="4" id="KW-1185">Reference proteome</keyword>
<dbReference type="AlphaFoldDB" id="A0A0F7DBS6"/>
<dbReference type="PATRIC" id="fig|113653.22.peg.1071"/>
<keyword evidence="1" id="KW-0963">Cytoplasm</keyword>
<dbReference type="Proteomes" id="UP000034723">
    <property type="component" value="Chromosome"/>
</dbReference>
<comment type="similarity">
    <text evidence="1">Belongs to the eukaryotic RPB4 RNA polymerase subunit family.</text>
</comment>
<dbReference type="KEGG" id="gah:GAH_01075"/>
<dbReference type="InterPro" id="IPR044876">
    <property type="entry name" value="HRDC_dom_sf"/>
</dbReference>
<dbReference type="InterPro" id="IPR010997">
    <property type="entry name" value="HRDC-like_sf"/>
</dbReference>
<evidence type="ECO:0000256" key="2">
    <source>
        <dbReference type="SAM" id="Coils"/>
    </source>
</evidence>
<dbReference type="InterPro" id="IPR010924">
    <property type="entry name" value="Rpo4"/>
</dbReference>